<dbReference type="EMBL" id="QTSX02000819">
    <property type="protein sequence ID" value="KAJ9084665.1"/>
    <property type="molecule type" value="Genomic_DNA"/>
</dbReference>
<sequence length="76" mass="8594">MRAYILKLFYQPIDLWVVCWTHHLLDDIIDVVGLDGIPQILLATISKEILLGEPKKVTIFPNEFVYCCGSVIGDCS</sequence>
<evidence type="ECO:0000313" key="2">
    <source>
        <dbReference type="Proteomes" id="UP001165960"/>
    </source>
</evidence>
<protein>
    <submittedName>
        <fullName evidence="1">Uncharacterized protein</fullName>
    </submittedName>
</protein>
<evidence type="ECO:0000313" key="1">
    <source>
        <dbReference type="EMBL" id="KAJ9084665.1"/>
    </source>
</evidence>
<comment type="caution">
    <text evidence="1">The sequence shown here is derived from an EMBL/GenBank/DDBJ whole genome shotgun (WGS) entry which is preliminary data.</text>
</comment>
<gene>
    <name evidence="1" type="ORF">DSO57_1022031</name>
</gene>
<reference evidence="1" key="1">
    <citation type="submission" date="2022-04" db="EMBL/GenBank/DDBJ databases">
        <title>Genome of the entomopathogenic fungus Entomophthora muscae.</title>
        <authorList>
            <person name="Elya C."/>
            <person name="Lovett B.R."/>
            <person name="Lee E."/>
            <person name="Macias A.M."/>
            <person name="Hajek A.E."/>
            <person name="De Bivort B.L."/>
            <person name="Kasson M.T."/>
            <person name="De Fine Licht H.H."/>
            <person name="Stajich J.E."/>
        </authorList>
    </citation>
    <scope>NUCLEOTIDE SEQUENCE</scope>
    <source>
        <strain evidence="1">Berkeley</strain>
    </source>
</reference>
<name>A0ACC2UCW1_9FUNG</name>
<accession>A0ACC2UCW1</accession>
<keyword evidence="2" id="KW-1185">Reference proteome</keyword>
<proteinExistence type="predicted"/>
<organism evidence="1 2">
    <name type="scientific">Entomophthora muscae</name>
    <dbReference type="NCBI Taxonomy" id="34485"/>
    <lineage>
        <taxon>Eukaryota</taxon>
        <taxon>Fungi</taxon>
        <taxon>Fungi incertae sedis</taxon>
        <taxon>Zoopagomycota</taxon>
        <taxon>Entomophthoromycotina</taxon>
        <taxon>Entomophthoromycetes</taxon>
        <taxon>Entomophthorales</taxon>
        <taxon>Entomophthoraceae</taxon>
        <taxon>Entomophthora</taxon>
    </lineage>
</organism>
<dbReference type="Proteomes" id="UP001165960">
    <property type="component" value="Unassembled WGS sequence"/>
</dbReference>